<evidence type="ECO:0000256" key="2">
    <source>
        <dbReference type="ARBA" id="ARBA00023125"/>
    </source>
</evidence>
<dbReference type="SMART" id="SM00342">
    <property type="entry name" value="HTH_ARAC"/>
    <property type="match status" value="1"/>
</dbReference>
<dbReference type="GO" id="GO:0043565">
    <property type="term" value="F:sequence-specific DNA binding"/>
    <property type="evidence" value="ECO:0007669"/>
    <property type="project" value="InterPro"/>
</dbReference>
<sequence length="241" mass="26844">MNGFCSEYITLYQGRVSNRRLVAHQAFCLVLAGDEITVINANSETISGKLLVVPSMLAHRVVVPTQALFVFLDPHLPFSRCHRALANRLHAGFGPLQARLTSPESTLPAFEWLVDLLTPQLFQGVRQTDPRVVQLAAYIRQHTFGKLPLRQLAGVVHLSVSRLQHLFAEQVGMNLTRYIHWQRLKAAYSHVLAGHSLTEAAYQGGFADAAHFSRTFSRMFGLPPSQLLLKQQIRSSLPANG</sequence>
<evidence type="ECO:0000256" key="1">
    <source>
        <dbReference type="ARBA" id="ARBA00023015"/>
    </source>
</evidence>
<dbReference type="EMBL" id="CADCTQ010000532">
    <property type="protein sequence ID" value="CAA9313719.1"/>
    <property type="molecule type" value="Genomic_DNA"/>
</dbReference>
<dbReference type="InterPro" id="IPR050204">
    <property type="entry name" value="AraC_XylS_family_regulators"/>
</dbReference>
<keyword evidence="1" id="KW-0805">Transcription regulation</keyword>
<dbReference type="PANTHER" id="PTHR46796:SF6">
    <property type="entry name" value="ARAC SUBFAMILY"/>
    <property type="match status" value="1"/>
</dbReference>
<dbReference type="Pfam" id="PF12833">
    <property type="entry name" value="HTH_18"/>
    <property type="match status" value="1"/>
</dbReference>
<dbReference type="PROSITE" id="PS01124">
    <property type="entry name" value="HTH_ARAC_FAMILY_2"/>
    <property type="match status" value="1"/>
</dbReference>
<gene>
    <name evidence="5" type="ORF">AVDCRST_MAG56-6418</name>
</gene>
<protein>
    <recommendedName>
        <fullName evidence="4">HTH araC/xylS-type domain-containing protein</fullName>
    </recommendedName>
</protein>
<accession>A0A6J4KT66</accession>
<dbReference type="InterPro" id="IPR018060">
    <property type="entry name" value="HTH_AraC"/>
</dbReference>
<evidence type="ECO:0000259" key="4">
    <source>
        <dbReference type="PROSITE" id="PS01124"/>
    </source>
</evidence>
<keyword evidence="2" id="KW-0238">DNA-binding</keyword>
<dbReference type="AlphaFoldDB" id="A0A6J4KT66"/>
<evidence type="ECO:0000256" key="3">
    <source>
        <dbReference type="ARBA" id="ARBA00023163"/>
    </source>
</evidence>
<organism evidence="5">
    <name type="scientific">uncultured Cytophagales bacterium</name>
    <dbReference type="NCBI Taxonomy" id="158755"/>
    <lineage>
        <taxon>Bacteria</taxon>
        <taxon>Pseudomonadati</taxon>
        <taxon>Bacteroidota</taxon>
        <taxon>Sphingobacteriia</taxon>
        <taxon>Sphingobacteriales</taxon>
        <taxon>environmental samples</taxon>
    </lineage>
</organism>
<dbReference type="SUPFAM" id="SSF46689">
    <property type="entry name" value="Homeodomain-like"/>
    <property type="match status" value="2"/>
</dbReference>
<name>A0A6J4KT66_9SPHI</name>
<dbReference type="Gene3D" id="1.10.10.60">
    <property type="entry name" value="Homeodomain-like"/>
    <property type="match status" value="1"/>
</dbReference>
<evidence type="ECO:0000313" key="5">
    <source>
        <dbReference type="EMBL" id="CAA9313719.1"/>
    </source>
</evidence>
<proteinExistence type="predicted"/>
<dbReference type="PANTHER" id="PTHR46796">
    <property type="entry name" value="HTH-TYPE TRANSCRIPTIONAL ACTIVATOR RHAS-RELATED"/>
    <property type="match status" value="1"/>
</dbReference>
<dbReference type="GO" id="GO:0003700">
    <property type="term" value="F:DNA-binding transcription factor activity"/>
    <property type="evidence" value="ECO:0007669"/>
    <property type="project" value="InterPro"/>
</dbReference>
<feature type="domain" description="HTH araC/xylS-type" evidence="4">
    <location>
        <begin position="133"/>
        <end position="230"/>
    </location>
</feature>
<keyword evidence="3" id="KW-0804">Transcription</keyword>
<dbReference type="InterPro" id="IPR009057">
    <property type="entry name" value="Homeodomain-like_sf"/>
</dbReference>
<reference evidence="5" key="1">
    <citation type="submission" date="2020-02" db="EMBL/GenBank/DDBJ databases">
        <authorList>
            <person name="Meier V. D."/>
        </authorList>
    </citation>
    <scope>NUCLEOTIDE SEQUENCE</scope>
    <source>
        <strain evidence="5">AVDCRST_MAG56</strain>
    </source>
</reference>